<organism evidence="2">
    <name type="scientific">Arundo donax</name>
    <name type="common">Giant reed</name>
    <name type="synonym">Donax arundinaceus</name>
    <dbReference type="NCBI Taxonomy" id="35708"/>
    <lineage>
        <taxon>Eukaryota</taxon>
        <taxon>Viridiplantae</taxon>
        <taxon>Streptophyta</taxon>
        <taxon>Embryophyta</taxon>
        <taxon>Tracheophyta</taxon>
        <taxon>Spermatophyta</taxon>
        <taxon>Magnoliopsida</taxon>
        <taxon>Liliopsida</taxon>
        <taxon>Poales</taxon>
        <taxon>Poaceae</taxon>
        <taxon>PACMAD clade</taxon>
        <taxon>Arundinoideae</taxon>
        <taxon>Arundineae</taxon>
        <taxon>Arundo</taxon>
    </lineage>
</organism>
<sequence length="194" mass="21287">MGDHKEVFRSLRELFPQVDQRILKAIAIEHRKDVDSAVVAVLDEVMPSMTGLVGVSSIHHEVMPPMADSVTNILTNHSTREVGSSSSAGYDMRVNEVDGSFHSAQHTSSTEVNGTQEHVDNELYVGRLTSIQGMNEVNGQLNSPFRPIPNGKQYDLISDVDARCRSSYRKLANSDSEAGHGGYTSSECFFSITD</sequence>
<dbReference type="SUPFAM" id="SSF46934">
    <property type="entry name" value="UBA-like"/>
    <property type="match status" value="1"/>
</dbReference>
<accession>A0A0A9CSC4</accession>
<dbReference type="PANTHER" id="PTHR48459">
    <property type="entry name" value="CUE DOMAIN-CONTAINING PROTEIN"/>
    <property type="match status" value="1"/>
</dbReference>
<dbReference type="PROSITE" id="PS51140">
    <property type="entry name" value="CUE"/>
    <property type="match status" value="1"/>
</dbReference>
<dbReference type="PANTHER" id="PTHR48459:SF1">
    <property type="entry name" value="CUE DOMAIN-CONTAINING PROTEIN"/>
    <property type="match status" value="1"/>
</dbReference>
<proteinExistence type="predicted"/>
<evidence type="ECO:0000259" key="1">
    <source>
        <dbReference type="PROSITE" id="PS51140"/>
    </source>
</evidence>
<dbReference type="InterPro" id="IPR009060">
    <property type="entry name" value="UBA-like_sf"/>
</dbReference>
<dbReference type="GO" id="GO:0043130">
    <property type="term" value="F:ubiquitin binding"/>
    <property type="evidence" value="ECO:0007669"/>
    <property type="project" value="InterPro"/>
</dbReference>
<feature type="domain" description="CUE" evidence="1">
    <location>
        <begin position="3"/>
        <end position="46"/>
    </location>
</feature>
<dbReference type="EMBL" id="GBRH01220562">
    <property type="protein sequence ID" value="JAD77333.1"/>
    <property type="molecule type" value="Transcribed_RNA"/>
</dbReference>
<dbReference type="InterPro" id="IPR003892">
    <property type="entry name" value="CUE"/>
</dbReference>
<dbReference type="AlphaFoldDB" id="A0A0A9CSC4"/>
<evidence type="ECO:0000313" key="2">
    <source>
        <dbReference type="EMBL" id="JAD77333.1"/>
    </source>
</evidence>
<name>A0A0A9CSC4_ARUDO</name>
<protein>
    <recommendedName>
        <fullName evidence="1">CUE domain-containing protein</fullName>
    </recommendedName>
</protein>
<reference evidence="2" key="1">
    <citation type="submission" date="2014-09" db="EMBL/GenBank/DDBJ databases">
        <authorList>
            <person name="Magalhaes I.L.F."/>
            <person name="Oliveira U."/>
            <person name="Santos F.R."/>
            <person name="Vidigal T.H.D.A."/>
            <person name="Brescovit A.D."/>
            <person name="Santos A.J."/>
        </authorList>
    </citation>
    <scope>NUCLEOTIDE SEQUENCE</scope>
    <source>
        <tissue evidence="2">Shoot tissue taken approximately 20 cm above the soil surface</tissue>
    </source>
</reference>
<reference evidence="2" key="2">
    <citation type="journal article" date="2015" name="Data Brief">
        <title>Shoot transcriptome of the giant reed, Arundo donax.</title>
        <authorList>
            <person name="Barrero R.A."/>
            <person name="Guerrero F.D."/>
            <person name="Moolhuijzen P."/>
            <person name="Goolsby J.A."/>
            <person name="Tidwell J."/>
            <person name="Bellgard S.E."/>
            <person name="Bellgard M.I."/>
        </authorList>
    </citation>
    <scope>NUCLEOTIDE SEQUENCE</scope>
    <source>
        <tissue evidence="2">Shoot tissue taken approximately 20 cm above the soil surface</tissue>
    </source>
</reference>